<proteinExistence type="predicted"/>
<keyword evidence="4" id="KW-1185">Reference proteome</keyword>
<organism evidence="3 4">
    <name type="scientific">Pycnococcus provasolii</name>
    <dbReference type="NCBI Taxonomy" id="41880"/>
    <lineage>
        <taxon>Eukaryota</taxon>
        <taxon>Viridiplantae</taxon>
        <taxon>Chlorophyta</taxon>
        <taxon>Pseudoscourfieldiophyceae</taxon>
        <taxon>Pseudoscourfieldiales</taxon>
        <taxon>Pycnococcaceae</taxon>
        <taxon>Pycnococcus</taxon>
    </lineage>
</organism>
<sequence>MVDLESQSGPPPRSLGASQRRAMNVGAGVASGSGASSASDDDAAALDPASSCRLLRSPVLVLRHFGFQVWEWVSDATHIVAHEYRKTVVAFLGVAVVYLLAHAVESSAALDTVDAYLAYVMWWVGLGILSSVGLGTGLHSGMLFAFPQVCAICLAAERCGSTDFDSMSNAWFRETDMKCLSSPSTTPPTFAQVFAKCVPHMMLWGLGTAMGEIPPYAISYAAAKAGRSASDGDDEVSHELARLQMKNWSKLSLWDKSQSLMIHLIDKHGFLAVVALSSWPNAAFDVCGMCCGFYMMRFWDFFIGVAVGKACFKANLQGLGFTALFRTASREPLLKFFGSIPVVGAIAETKLRAELSSYLLPAAERRLQREAAEKAAALARAQATGLARYLPMPSLKGVWNLFVLGVILFFVMTCVEQVALMRARKKAKKQ</sequence>
<dbReference type="GO" id="GO:0006508">
    <property type="term" value="P:proteolysis"/>
    <property type="evidence" value="ECO:0007669"/>
    <property type="project" value="UniProtKB-KW"/>
</dbReference>
<evidence type="ECO:0000313" key="3">
    <source>
        <dbReference type="EMBL" id="GHP11511.1"/>
    </source>
</evidence>
<dbReference type="OrthoDB" id="2016540at2759"/>
<feature type="region of interest" description="Disordered" evidence="1">
    <location>
        <begin position="1"/>
        <end position="20"/>
    </location>
</feature>
<name>A0A830I1A9_9CHLO</name>
<comment type="caution">
    <text evidence="3">The sequence shown here is derived from an EMBL/GenBank/DDBJ whole genome shotgun (WGS) entry which is preliminary data.</text>
</comment>
<evidence type="ECO:0000313" key="4">
    <source>
        <dbReference type="Proteomes" id="UP000660262"/>
    </source>
</evidence>
<protein>
    <submittedName>
        <fullName evidence="3">Vacuolar membrane protease</fullName>
    </submittedName>
</protein>
<gene>
    <name evidence="3" type="ORF">PPROV_001023900</name>
</gene>
<reference evidence="3" key="1">
    <citation type="submission" date="2020-10" db="EMBL/GenBank/DDBJ databases">
        <title>Unveiling of a novel bifunctional photoreceptor, Dualchrome1, isolated from a cosmopolitan green alga.</title>
        <authorList>
            <person name="Suzuki S."/>
            <person name="Kawachi M."/>
        </authorList>
    </citation>
    <scope>NUCLEOTIDE SEQUENCE</scope>
    <source>
        <strain evidence="3">NIES 2893</strain>
    </source>
</reference>
<feature type="transmembrane region" description="Helical" evidence="2">
    <location>
        <begin position="87"/>
        <end position="104"/>
    </location>
</feature>
<feature type="transmembrane region" description="Helical" evidence="2">
    <location>
        <begin position="116"/>
        <end position="138"/>
    </location>
</feature>
<keyword evidence="2" id="KW-1133">Transmembrane helix</keyword>
<keyword evidence="3" id="KW-0645">Protease</keyword>
<dbReference type="AlphaFoldDB" id="A0A830I1A9"/>
<feature type="transmembrane region" description="Helical" evidence="2">
    <location>
        <begin position="398"/>
        <end position="420"/>
    </location>
</feature>
<dbReference type="GO" id="GO:0008233">
    <property type="term" value="F:peptidase activity"/>
    <property type="evidence" value="ECO:0007669"/>
    <property type="project" value="UniProtKB-KW"/>
</dbReference>
<accession>A0A830I1A9</accession>
<dbReference type="EMBL" id="BNJQ01000035">
    <property type="protein sequence ID" value="GHP11511.1"/>
    <property type="molecule type" value="Genomic_DNA"/>
</dbReference>
<keyword evidence="3" id="KW-0378">Hydrolase</keyword>
<evidence type="ECO:0000256" key="1">
    <source>
        <dbReference type="SAM" id="MobiDB-lite"/>
    </source>
</evidence>
<dbReference type="Proteomes" id="UP000660262">
    <property type="component" value="Unassembled WGS sequence"/>
</dbReference>
<keyword evidence="2" id="KW-0812">Transmembrane</keyword>
<evidence type="ECO:0000256" key="2">
    <source>
        <dbReference type="SAM" id="Phobius"/>
    </source>
</evidence>
<keyword evidence="2" id="KW-0472">Membrane</keyword>